<accession>A0ACB8AHE5</accession>
<comment type="caution">
    <text evidence="1">The sequence shown here is derived from an EMBL/GenBank/DDBJ whole genome shotgun (WGS) entry which is preliminary data.</text>
</comment>
<reference evidence="1" key="1">
    <citation type="journal article" date="2021" name="New Phytol.">
        <title>Evolutionary innovations through gain and loss of genes in the ectomycorrhizal Boletales.</title>
        <authorList>
            <person name="Wu G."/>
            <person name="Miyauchi S."/>
            <person name="Morin E."/>
            <person name="Kuo A."/>
            <person name="Drula E."/>
            <person name="Varga T."/>
            <person name="Kohler A."/>
            <person name="Feng B."/>
            <person name="Cao Y."/>
            <person name="Lipzen A."/>
            <person name="Daum C."/>
            <person name="Hundley H."/>
            <person name="Pangilinan J."/>
            <person name="Johnson J."/>
            <person name="Barry K."/>
            <person name="LaButti K."/>
            <person name="Ng V."/>
            <person name="Ahrendt S."/>
            <person name="Min B."/>
            <person name="Choi I.G."/>
            <person name="Park H."/>
            <person name="Plett J.M."/>
            <person name="Magnuson J."/>
            <person name="Spatafora J.W."/>
            <person name="Nagy L.G."/>
            <person name="Henrissat B."/>
            <person name="Grigoriev I.V."/>
            <person name="Yang Z.L."/>
            <person name="Xu J."/>
            <person name="Martin F.M."/>
        </authorList>
    </citation>
    <scope>NUCLEOTIDE SEQUENCE</scope>
    <source>
        <strain evidence="1">ATCC 28755</strain>
    </source>
</reference>
<evidence type="ECO:0000313" key="2">
    <source>
        <dbReference type="Proteomes" id="UP000790377"/>
    </source>
</evidence>
<name>A0ACB8AHE5_9AGAM</name>
<keyword evidence="2" id="KW-1185">Reference proteome</keyword>
<sequence length="112" mass="13015">MDYACQAYENRSRYSRSRSLMWIGVTHVCRHWRQVALAFPALWTLLVLENSSWTEQLLIRSKMAPLVIDADLSFFPQKLRDTARKALKHISRVRELRLVVPEEATGNLMAGQ</sequence>
<proteinExistence type="predicted"/>
<organism evidence="1 2">
    <name type="scientific">Hygrophoropsis aurantiaca</name>
    <dbReference type="NCBI Taxonomy" id="72124"/>
    <lineage>
        <taxon>Eukaryota</taxon>
        <taxon>Fungi</taxon>
        <taxon>Dikarya</taxon>
        <taxon>Basidiomycota</taxon>
        <taxon>Agaricomycotina</taxon>
        <taxon>Agaricomycetes</taxon>
        <taxon>Agaricomycetidae</taxon>
        <taxon>Boletales</taxon>
        <taxon>Coniophorineae</taxon>
        <taxon>Hygrophoropsidaceae</taxon>
        <taxon>Hygrophoropsis</taxon>
    </lineage>
</organism>
<evidence type="ECO:0000313" key="1">
    <source>
        <dbReference type="EMBL" id="KAH7912408.1"/>
    </source>
</evidence>
<dbReference type="EMBL" id="MU267652">
    <property type="protein sequence ID" value="KAH7912408.1"/>
    <property type="molecule type" value="Genomic_DNA"/>
</dbReference>
<protein>
    <submittedName>
        <fullName evidence="1">Uncharacterized protein</fullName>
    </submittedName>
</protein>
<dbReference type="Proteomes" id="UP000790377">
    <property type="component" value="Unassembled WGS sequence"/>
</dbReference>
<gene>
    <name evidence="1" type="ORF">BJ138DRAFT_794167</name>
</gene>